<evidence type="ECO:0000313" key="1">
    <source>
        <dbReference type="EMBL" id="KAI7951405.1"/>
    </source>
</evidence>
<keyword evidence="2" id="KW-1185">Reference proteome</keyword>
<feature type="non-terminal residue" evidence="1">
    <location>
        <position position="1"/>
    </location>
</feature>
<reference evidence="1 2" key="3">
    <citation type="journal article" date="2022" name="Microbiol. Spectr.">
        <title>Folding features and dynamics of 3D genome architecture in plant fungal pathogens.</title>
        <authorList>
            <person name="Xia C."/>
        </authorList>
    </citation>
    <scope>NUCLEOTIDE SEQUENCE [LARGE SCALE GENOMIC DNA]</scope>
    <source>
        <strain evidence="1 2">93-210</strain>
    </source>
</reference>
<organism evidence="1 2">
    <name type="scientific">Puccinia striiformis f. sp. tritici</name>
    <dbReference type="NCBI Taxonomy" id="168172"/>
    <lineage>
        <taxon>Eukaryota</taxon>
        <taxon>Fungi</taxon>
        <taxon>Dikarya</taxon>
        <taxon>Basidiomycota</taxon>
        <taxon>Pucciniomycotina</taxon>
        <taxon>Pucciniomycetes</taxon>
        <taxon>Pucciniales</taxon>
        <taxon>Pucciniaceae</taxon>
        <taxon>Puccinia</taxon>
    </lineage>
</organism>
<proteinExistence type="predicted"/>
<accession>A0ACC0EDG1</accession>
<dbReference type="Proteomes" id="UP001060170">
    <property type="component" value="Chromosome 7"/>
</dbReference>
<comment type="caution">
    <text evidence="1">The sequence shown here is derived from an EMBL/GenBank/DDBJ whole genome shotgun (WGS) entry which is preliminary data.</text>
</comment>
<gene>
    <name evidence="1" type="ORF">MJO28_007089</name>
</gene>
<reference evidence="2" key="2">
    <citation type="journal article" date="2018" name="Mol. Plant Microbe Interact.">
        <title>Genome sequence resources for the wheat stripe rust pathogen (Puccinia striiformis f. sp. tritici) and the barley stripe rust pathogen (Puccinia striiformis f. sp. hordei).</title>
        <authorList>
            <person name="Xia C."/>
            <person name="Wang M."/>
            <person name="Yin C."/>
            <person name="Cornejo O.E."/>
            <person name="Hulbert S.H."/>
            <person name="Chen X."/>
        </authorList>
    </citation>
    <scope>NUCLEOTIDE SEQUENCE [LARGE SCALE GENOMIC DNA]</scope>
    <source>
        <strain evidence="2">93-210</strain>
    </source>
</reference>
<evidence type="ECO:0000313" key="2">
    <source>
        <dbReference type="Proteomes" id="UP001060170"/>
    </source>
</evidence>
<sequence length="229" mass="26117">FCVEEIDSLKYHLDQLQSSLLPLLRPQTTLLLSPLDLPAIHKESNTHFKHFLQIRSELEHTLNPINSTSESPLTNDQCFEVLIDTIMQTESTIELRHRSDLDLQHHSDIDTHQLPRKDVRPINLTSIMANVNHHFSVGAQRESTIHLAQSVTSIIKLSRLVFNTLPEDRGLFSTRYLKAVDSKKNHSLHLQICVLINSKCYDDKDAVIGPNVVKSVETLLVILNMFCDL</sequence>
<dbReference type="EMBL" id="CM045871">
    <property type="protein sequence ID" value="KAI7951405.1"/>
    <property type="molecule type" value="Genomic_DNA"/>
</dbReference>
<reference evidence="2" key="1">
    <citation type="journal article" date="2018" name="BMC Genomics">
        <title>Genomic insights into host adaptation between the wheat stripe rust pathogen (Puccinia striiformis f. sp. tritici) and the barley stripe rust pathogen (Puccinia striiformis f. sp. hordei).</title>
        <authorList>
            <person name="Xia C."/>
            <person name="Wang M."/>
            <person name="Yin C."/>
            <person name="Cornejo O.E."/>
            <person name="Hulbert S.H."/>
            <person name="Chen X."/>
        </authorList>
    </citation>
    <scope>NUCLEOTIDE SEQUENCE [LARGE SCALE GENOMIC DNA]</scope>
    <source>
        <strain evidence="2">93-210</strain>
    </source>
</reference>
<protein>
    <submittedName>
        <fullName evidence="1">Uncharacterized protein</fullName>
    </submittedName>
</protein>
<name>A0ACC0EDG1_9BASI</name>